<evidence type="ECO:0000313" key="1">
    <source>
        <dbReference type="EMBL" id="NBI78916.1"/>
    </source>
</evidence>
<dbReference type="EMBL" id="QXWZ01000013">
    <property type="protein sequence ID" value="NBI78916.1"/>
    <property type="molecule type" value="Genomic_DNA"/>
</dbReference>
<name>A0A845RFN5_9FIRM</name>
<dbReference type="Proteomes" id="UP000446348">
    <property type="component" value="Unassembled WGS sequence"/>
</dbReference>
<reference evidence="1 2" key="1">
    <citation type="submission" date="2018-08" db="EMBL/GenBank/DDBJ databases">
        <title>Murine metabolic-syndrome-specific gut microbial biobank.</title>
        <authorList>
            <person name="Liu C."/>
        </authorList>
    </citation>
    <scope>NUCLEOTIDE SEQUENCE [LARGE SCALE GENOMIC DNA]</scope>
    <source>
        <strain evidence="1 2">X69</strain>
    </source>
</reference>
<organism evidence="1 2">
    <name type="scientific">Anaerotruncus colihominis</name>
    <dbReference type="NCBI Taxonomy" id="169435"/>
    <lineage>
        <taxon>Bacteria</taxon>
        <taxon>Bacillati</taxon>
        <taxon>Bacillota</taxon>
        <taxon>Clostridia</taxon>
        <taxon>Eubacteriales</taxon>
        <taxon>Oscillospiraceae</taxon>
        <taxon>Anaerotruncus</taxon>
    </lineage>
</organism>
<proteinExistence type="predicted"/>
<sequence length="70" mass="8029">MFHGALPFQIGAVESRFAKPFVKKAKEGNPPIAGGLPDKLEFTLYLHEFDYSYRQSKDTQLGQMPPHFFR</sequence>
<protein>
    <submittedName>
        <fullName evidence="1">Uncharacterized protein</fullName>
    </submittedName>
</protein>
<dbReference type="AlphaFoldDB" id="A0A845RFN5"/>
<evidence type="ECO:0000313" key="2">
    <source>
        <dbReference type="Proteomes" id="UP000446348"/>
    </source>
</evidence>
<accession>A0A845RFN5</accession>
<gene>
    <name evidence="1" type="ORF">D3Z39_08545</name>
</gene>
<comment type="caution">
    <text evidence="1">The sequence shown here is derived from an EMBL/GenBank/DDBJ whole genome shotgun (WGS) entry which is preliminary data.</text>
</comment>